<accession>A0A5A8CNL8</accession>
<keyword evidence="2" id="KW-0106">Calcium</keyword>
<dbReference type="Gene3D" id="1.10.238.10">
    <property type="entry name" value="EF-hand"/>
    <property type="match status" value="1"/>
</dbReference>
<feature type="compositionally biased region" description="Gly residues" evidence="5">
    <location>
        <begin position="44"/>
        <end position="55"/>
    </location>
</feature>
<feature type="region of interest" description="Disordered" evidence="5">
    <location>
        <begin position="107"/>
        <end position="143"/>
    </location>
</feature>
<dbReference type="PROSITE" id="PS50297">
    <property type="entry name" value="ANK_REP_REGION"/>
    <property type="match status" value="5"/>
</dbReference>
<dbReference type="SUPFAM" id="SSF47473">
    <property type="entry name" value="EF-hand"/>
    <property type="match status" value="1"/>
</dbReference>
<evidence type="ECO:0000256" key="2">
    <source>
        <dbReference type="ARBA" id="ARBA00022837"/>
    </source>
</evidence>
<gene>
    <name evidence="7" type="ORF">FNF29_03208</name>
</gene>
<feature type="region of interest" description="Disordered" evidence="5">
    <location>
        <begin position="1"/>
        <end position="88"/>
    </location>
</feature>
<evidence type="ECO:0000256" key="5">
    <source>
        <dbReference type="SAM" id="MobiDB-lite"/>
    </source>
</evidence>
<sequence length="865" mass="90921">MAAPKVLQPKRKPGDSDAGLSRAPAYRATQGRMGEAMARRAKGGGDGGGDGGSTAGGSSTTAGGGASSASRTAAQLTHIGSEEDGPSTVVVKTAAAAEDLVRAEAQLSSKLREAIRGGSSATKGRRAGQAASSKGTDQVARSLAKRRQARLEMARLRSQSAFVDWLWLGNTDRPDKVAEVAAFPAGSRTGATAPVAAVRPGSEASEGLDGRGSDAKLAASSTPIELAEAGDGASGPGGSPAQAWGSDAGDPAAGVLSTRSGNSGGAGSAQGRLDSGGADGKPADGATAGTERSVAPKQWTGAGKADGRVGRVKGGGGRNRRGSLGASAVDQILSDFDKHRAETGAEGGRKKRGARGVRGGGRHKAMGSGSAGDSKKAGDSTAAAPASSSKPQNEQAPEKGNVHARIAAKRRHLPDGGCARCWAISTRCCAEAWELRQARAAAAREGVVLTGRAQEAVEVLGITQSQIRTLHRHFVEMDDGLEGRIHLNDFFEEFLEMERSAVTDAIWLALVENTTGQMLGFEDFVLIVCVYCMFTEADILRFCFSTFDVNGNGDLDEVEFVQMLRIVNHKKPLFPGSFKQALRDFDTDSNGVITFDEFVEMNAKFPQLLWPLFQLQDRMQMRSLGRAAWTKISRRDAEMRQANQTSLRSKELAVKHSRGLALDGWTSLMWAASEGANEVAGLLLDYGADLEARDDEAGTALILATTNGRNETVKLLLARGADLEAKDAFGSTALMWAAEMGHSELVDTLLDSGAELEARNRSGCSPLLYAVSGGHPQVTGRLLDRGADLEAKNDFGCTALIWAVEQGHADVAVLLMERGANPDVTDKDGRNAASLCADDACKAAVQRAEPIQRWHRRRLLATWRH</sequence>
<dbReference type="PRINTS" id="PR01415">
    <property type="entry name" value="ANKYRIN"/>
</dbReference>
<feature type="repeat" description="ANK" evidence="4">
    <location>
        <begin position="795"/>
        <end position="827"/>
    </location>
</feature>
<evidence type="ECO:0000259" key="6">
    <source>
        <dbReference type="PROSITE" id="PS50222"/>
    </source>
</evidence>
<evidence type="ECO:0000313" key="8">
    <source>
        <dbReference type="Proteomes" id="UP000323011"/>
    </source>
</evidence>
<dbReference type="GO" id="GO:0005634">
    <property type="term" value="C:nucleus"/>
    <property type="evidence" value="ECO:0007669"/>
    <property type="project" value="TreeGrafter"/>
</dbReference>
<dbReference type="EMBL" id="VLTN01000016">
    <property type="protein sequence ID" value="KAA0153391.1"/>
    <property type="molecule type" value="Genomic_DNA"/>
</dbReference>
<dbReference type="InterPro" id="IPR002110">
    <property type="entry name" value="Ankyrin_rpt"/>
</dbReference>
<dbReference type="GO" id="GO:0005509">
    <property type="term" value="F:calcium ion binding"/>
    <property type="evidence" value="ECO:0007669"/>
    <property type="project" value="InterPro"/>
</dbReference>
<feature type="repeat" description="ANK" evidence="4">
    <location>
        <begin position="729"/>
        <end position="761"/>
    </location>
</feature>
<organism evidence="7 8">
    <name type="scientific">Cafeteria roenbergensis</name>
    <name type="common">Marine flagellate</name>
    <dbReference type="NCBI Taxonomy" id="33653"/>
    <lineage>
        <taxon>Eukaryota</taxon>
        <taxon>Sar</taxon>
        <taxon>Stramenopiles</taxon>
        <taxon>Bigyra</taxon>
        <taxon>Opalozoa</taxon>
        <taxon>Bicosoecida</taxon>
        <taxon>Cafeteriaceae</taxon>
        <taxon>Cafeteria</taxon>
    </lineage>
</organism>
<dbReference type="Pfam" id="PF12796">
    <property type="entry name" value="Ank_2"/>
    <property type="match status" value="2"/>
</dbReference>
<feature type="repeat" description="ANK" evidence="4">
    <location>
        <begin position="696"/>
        <end position="728"/>
    </location>
</feature>
<dbReference type="PROSITE" id="PS00018">
    <property type="entry name" value="EF_HAND_1"/>
    <property type="match status" value="2"/>
</dbReference>
<keyword evidence="8" id="KW-1185">Reference proteome</keyword>
<name>A0A5A8CNL8_CAFRO</name>
<feature type="region of interest" description="Disordered" evidence="5">
    <location>
        <begin position="340"/>
        <end position="402"/>
    </location>
</feature>
<feature type="region of interest" description="Disordered" evidence="5">
    <location>
        <begin position="184"/>
        <end position="326"/>
    </location>
</feature>
<evidence type="ECO:0000256" key="4">
    <source>
        <dbReference type="PROSITE-ProRule" id="PRU00023"/>
    </source>
</evidence>
<feature type="domain" description="EF-hand" evidence="6">
    <location>
        <begin position="578"/>
        <end position="608"/>
    </location>
</feature>
<evidence type="ECO:0000313" key="7">
    <source>
        <dbReference type="EMBL" id="KAA0153391.1"/>
    </source>
</evidence>
<dbReference type="InterPro" id="IPR018247">
    <property type="entry name" value="EF_Hand_1_Ca_BS"/>
</dbReference>
<dbReference type="Gene3D" id="1.25.40.20">
    <property type="entry name" value="Ankyrin repeat-containing domain"/>
    <property type="match status" value="2"/>
</dbReference>
<dbReference type="PANTHER" id="PTHR24124:SF14">
    <property type="entry name" value="CHROMOSOME UNDETERMINED SCAFFOLD_25, WHOLE GENOME SHOTGUN SEQUENCE"/>
    <property type="match status" value="1"/>
</dbReference>
<keyword evidence="3 4" id="KW-0040">ANK repeat</keyword>
<dbReference type="InterPro" id="IPR036770">
    <property type="entry name" value="Ankyrin_rpt-contain_sf"/>
</dbReference>
<dbReference type="Pfam" id="PF13499">
    <property type="entry name" value="EF-hand_7"/>
    <property type="match status" value="1"/>
</dbReference>
<dbReference type="PANTHER" id="PTHR24124">
    <property type="entry name" value="ANKYRIN REPEAT FAMILY A"/>
    <property type="match status" value="1"/>
</dbReference>
<feature type="repeat" description="ANK" evidence="4">
    <location>
        <begin position="663"/>
        <end position="695"/>
    </location>
</feature>
<dbReference type="SMART" id="SM00054">
    <property type="entry name" value="EFh"/>
    <property type="match status" value="2"/>
</dbReference>
<dbReference type="CDD" id="cd00051">
    <property type="entry name" value="EFh"/>
    <property type="match status" value="1"/>
</dbReference>
<dbReference type="InterPro" id="IPR002048">
    <property type="entry name" value="EF_hand_dom"/>
</dbReference>
<feature type="repeat" description="ANK" evidence="4">
    <location>
        <begin position="762"/>
        <end position="794"/>
    </location>
</feature>
<feature type="compositionally biased region" description="Low complexity" evidence="5">
    <location>
        <begin position="56"/>
        <end position="74"/>
    </location>
</feature>
<dbReference type="SMART" id="SM00248">
    <property type="entry name" value="ANK"/>
    <property type="match status" value="5"/>
</dbReference>
<feature type="compositionally biased region" description="Low complexity" evidence="5">
    <location>
        <begin position="379"/>
        <end position="389"/>
    </location>
</feature>
<keyword evidence="1" id="KW-0677">Repeat</keyword>
<feature type="compositionally biased region" description="Basic residues" evidence="5">
    <location>
        <begin position="349"/>
        <end position="365"/>
    </location>
</feature>
<dbReference type="SUPFAM" id="SSF48403">
    <property type="entry name" value="Ankyrin repeat"/>
    <property type="match status" value="1"/>
</dbReference>
<proteinExistence type="predicted"/>
<dbReference type="OMA" id="CRRHETH"/>
<evidence type="ECO:0000256" key="1">
    <source>
        <dbReference type="ARBA" id="ARBA00022737"/>
    </source>
</evidence>
<dbReference type="AlphaFoldDB" id="A0A5A8CNL8"/>
<protein>
    <recommendedName>
        <fullName evidence="6">EF-hand domain-containing protein</fullName>
    </recommendedName>
</protein>
<dbReference type="PROSITE" id="PS50222">
    <property type="entry name" value="EF_HAND_2"/>
    <property type="match status" value="2"/>
</dbReference>
<evidence type="ECO:0000256" key="3">
    <source>
        <dbReference type="ARBA" id="ARBA00023043"/>
    </source>
</evidence>
<dbReference type="GO" id="GO:0010468">
    <property type="term" value="P:regulation of gene expression"/>
    <property type="evidence" value="ECO:0007669"/>
    <property type="project" value="TreeGrafter"/>
</dbReference>
<dbReference type="InterPro" id="IPR011992">
    <property type="entry name" value="EF-hand-dom_pair"/>
</dbReference>
<comment type="caution">
    <text evidence="7">The sequence shown here is derived from an EMBL/GenBank/DDBJ whole genome shotgun (WGS) entry which is preliminary data.</text>
</comment>
<dbReference type="PROSITE" id="PS50088">
    <property type="entry name" value="ANK_REPEAT"/>
    <property type="match status" value="5"/>
</dbReference>
<dbReference type="Proteomes" id="UP000323011">
    <property type="component" value="Unassembled WGS sequence"/>
</dbReference>
<feature type="domain" description="EF-hand" evidence="6">
    <location>
        <begin position="535"/>
        <end position="570"/>
    </location>
</feature>
<reference evidence="7 8" key="1">
    <citation type="submission" date="2019-07" db="EMBL/GenBank/DDBJ databases">
        <title>Genomes of Cafeteria roenbergensis.</title>
        <authorList>
            <person name="Fischer M.G."/>
            <person name="Hackl T."/>
            <person name="Roman M."/>
        </authorList>
    </citation>
    <scope>NUCLEOTIDE SEQUENCE [LARGE SCALE GENOMIC DNA]</scope>
    <source>
        <strain evidence="7 8">BVI</strain>
    </source>
</reference>